<gene>
    <name evidence="5" type="ORF">WMW71_05760</name>
</gene>
<dbReference type="PROSITE" id="PS50005">
    <property type="entry name" value="TPR"/>
    <property type="match status" value="1"/>
</dbReference>
<keyword evidence="6" id="KW-1185">Reference proteome</keyword>
<feature type="repeat" description="TPR" evidence="3">
    <location>
        <begin position="363"/>
        <end position="396"/>
    </location>
</feature>
<evidence type="ECO:0000313" key="5">
    <source>
        <dbReference type="EMBL" id="MEK8179840.1"/>
    </source>
</evidence>
<sequence>MRKSLIALLLIIIPLVTMAQTDNKITIGAIEKIQSKILNEDRELRIYVPNGNSAQIFSKQKYPVLYLLDGEAHFNSVVGMMEQLSANTIMPEMIIVGISNTSRMRDLSPTQVEVDLPMLDAEAAKNTGGNANLFAFMEKELFPYIEKKYQTAPYRMLIGHSLGGLTVINAMVNYTSLFNAYVAIDPSMWWDKMKFLKDCKVKLAQNKFDKIDLYLGIANTLDPNMTIETVEKDTTKNSDHIRSILALDKHLKANAQNQLNYKSKYYPDDSHNSLPLIAEYDAFRFFFGFFKLDLTMEDFMSEGLSFPQKIEKHFENVSTKMGYTIPPSEGIVNSLGYEVLGQKKFNQAEYFFKMNVKNYPESFNVYDSLGDYYVAIADKPNAIINFKKALSLKDYPETKAKLELLQKP</sequence>
<dbReference type="InterPro" id="IPR019734">
    <property type="entry name" value="TPR_rpt"/>
</dbReference>
<dbReference type="GO" id="GO:0016787">
    <property type="term" value="F:hydrolase activity"/>
    <property type="evidence" value="ECO:0007669"/>
    <property type="project" value="UniProtKB-KW"/>
</dbReference>
<name>A0ABU9E1D8_9FLAO</name>
<organism evidence="5 6">
    <name type="scientific">Flavobacterium buctense</name>
    <dbReference type="NCBI Taxonomy" id="1648146"/>
    <lineage>
        <taxon>Bacteria</taxon>
        <taxon>Pseudomonadati</taxon>
        <taxon>Bacteroidota</taxon>
        <taxon>Flavobacteriia</taxon>
        <taxon>Flavobacteriales</taxon>
        <taxon>Flavobacteriaceae</taxon>
        <taxon>Flavobacterium</taxon>
    </lineage>
</organism>
<dbReference type="InterPro" id="IPR000801">
    <property type="entry name" value="Esterase-like"/>
</dbReference>
<proteinExistence type="inferred from homology"/>
<dbReference type="Pfam" id="PF00756">
    <property type="entry name" value="Esterase"/>
    <property type="match status" value="1"/>
</dbReference>
<evidence type="ECO:0000256" key="1">
    <source>
        <dbReference type="ARBA" id="ARBA00005622"/>
    </source>
</evidence>
<comment type="caution">
    <text evidence="5">The sequence shown here is derived from an EMBL/GenBank/DDBJ whole genome shotgun (WGS) entry which is preliminary data.</text>
</comment>
<evidence type="ECO:0000313" key="6">
    <source>
        <dbReference type="Proteomes" id="UP001491349"/>
    </source>
</evidence>
<reference evidence="5 6" key="1">
    <citation type="submission" date="2024-04" db="EMBL/GenBank/DDBJ databases">
        <title>draft genome sequnece of Flavobacterium buctense JCM 30750.</title>
        <authorList>
            <person name="Kim D.-U."/>
        </authorList>
    </citation>
    <scope>NUCLEOTIDE SEQUENCE [LARGE SCALE GENOMIC DNA]</scope>
    <source>
        <strain evidence="5 6">JCM 30750</strain>
    </source>
</reference>
<dbReference type="Proteomes" id="UP001491349">
    <property type="component" value="Unassembled WGS sequence"/>
</dbReference>
<evidence type="ECO:0000256" key="2">
    <source>
        <dbReference type="ARBA" id="ARBA00022801"/>
    </source>
</evidence>
<protein>
    <submittedName>
        <fullName evidence="5">Alpha/beta hydrolase-fold protein</fullName>
    </submittedName>
</protein>
<dbReference type="InterPro" id="IPR052558">
    <property type="entry name" value="Siderophore_Hydrolase_D"/>
</dbReference>
<dbReference type="PANTHER" id="PTHR40841">
    <property type="entry name" value="SIDEROPHORE TRIACETYLFUSARININE C ESTERASE"/>
    <property type="match status" value="1"/>
</dbReference>
<keyword evidence="3" id="KW-0802">TPR repeat</keyword>
<keyword evidence="2 5" id="KW-0378">Hydrolase</keyword>
<dbReference type="SUPFAM" id="SSF48452">
    <property type="entry name" value="TPR-like"/>
    <property type="match status" value="1"/>
</dbReference>
<comment type="similarity">
    <text evidence="1">Belongs to the esterase D family.</text>
</comment>
<feature type="signal peptide" evidence="4">
    <location>
        <begin position="1"/>
        <end position="19"/>
    </location>
</feature>
<dbReference type="InterPro" id="IPR029058">
    <property type="entry name" value="AB_hydrolase_fold"/>
</dbReference>
<dbReference type="RefSeq" id="WP_187660318.1">
    <property type="nucleotide sequence ID" value="NZ_JACTAB010000004.1"/>
</dbReference>
<dbReference type="PANTHER" id="PTHR40841:SF2">
    <property type="entry name" value="SIDEROPHORE-DEGRADING ESTERASE (EUROFUNG)"/>
    <property type="match status" value="1"/>
</dbReference>
<evidence type="ECO:0000256" key="3">
    <source>
        <dbReference type="PROSITE-ProRule" id="PRU00339"/>
    </source>
</evidence>
<feature type="chain" id="PRO_5045766549" evidence="4">
    <location>
        <begin position="20"/>
        <end position="408"/>
    </location>
</feature>
<dbReference type="EMBL" id="JBBPCB010000003">
    <property type="protein sequence ID" value="MEK8179840.1"/>
    <property type="molecule type" value="Genomic_DNA"/>
</dbReference>
<evidence type="ECO:0000256" key="4">
    <source>
        <dbReference type="SAM" id="SignalP"/>
    </source>
</evidence>
<keyword evidence="4" id="KW-0732">Signal</keyword>
<dbReference type="SUPFAM" id="SSF53474">
    <property type="entry name" value="alpha/beta-Hydrolases"/>
    <property type="match status" value="1"/>
</dbReference>
<accession>A0ABU9E1D8</accession>
<dbReference type="InterPro" id="IPR011990">
    <property type="entry name" value="TPR-like_helical_dom_sf"/>
</dbReference>
<dbReference type="Gene3D" id="3.40.50.1820">
    <property type="entry name" value="alpha/beta hydrolase"/>
    <property type="match status" value="1"/>
</dbReference>